<dbReference type="Gene3D" id="3.30.2010.10">
    <property type="entry name" value="Metalloproteases ('zincins'), catalytic domain"/>
    <property type="match status" value="1"/>
</dbReference>
<sequence>MNPTKQTWALQKLKHYHDVMNIPMPKQVFFSEKEYAEYCRGQNDPEYADEVEAGAYLGSNWQKGRAIFINMDRPHYMDMLEHTIVHETVHTKHKHLKHGGRFDRYVKAYIRGKEPNYSKMLGVWDWLVGN</sequence>
<reference evidence="1" key="1">
    <citation type="journal article" date="2015" name="Nature">
        <title>Complex archaea that bridge the gap between prokaryotes and eukaryotes.</title>
        <authorList>
            <person name="Spang A."/>
            <person name="Saw J.H."/>
            <person name="Jorgensen S.L."/>
            <person name="Zaremba-Niedzwiedzka K."/>
            <person name="Martijn J."/>
            <person name="Lind A.E."/>
            <person name="van Eijk R."/>
            <person name="Schleper C."/>
            <person name="Guy L."/>
            <person name="Ettema T.J."/>
        </authorList>
    </citation>
    <scope>NUCLEOTIDE SEQUENCE</scope>
</reference>
<accession>A0A0F9UN32</accession>
<dbReference type="EMBL" id="LAZR01000902">
    <property type="protein sequence ID" value="KKN55018.1"/>
    <property type="molecule type" value="Genomic_DNA"/>
</dbReference>
<name>A0A0F9UN32_9ZZZZ</name>
<evidence type="ECO:0000313" key="1">
    <source>
        <dbReference type="EMBL" id="KKN55018.1"/>
    </source>
</evidence>
<proteinExistence type="predicted"/>
<dbReference type="AlphaFoldDB" id="A0A0F9UN32"/>
<evidence type="ECO:0008006" key="2">
    <source>
        <dbReference type="Google" id="ProtNLM"/>
    </source>
</evidence>
<gene>
    <name evidence="1" type="ORF">LCGC14_0586190</name>
</gene>
<protein>
    <recommendedName>
        <fullName evidence="2">SprT-like domain-containing protein</fullName>
    </recommendedName>
</protein>
<organism evidence="1">
    <name type="scientific">marine sediment metagenome</name>
    <dbReference type="NCBI Taxonomy" id="412755"/>
    <lineage>
        <taxon>unclassified sequences</taxon>
        <taxon>metagenomes</taxon>
        <taxon>ecological metagenomes</taxon>
    </lineage>
</organism>
<comment type="caution">
    <text evidence="1">The sequence shown here is derived from an EMBL/GenBank/DDBJ whole genome shotgun (WGS) entry which is preliminary data.</text>
</comment>